<dbReference type="Proteomes" id="UP000479710">
    <property type="component" value="Unassembled WGS sequence"/>
</dbReference>
<feature type="compositionally biased region" description="Basic and acidic residues" evidence="1">
    <location>
        <begin position="52"/>
        <end position="65"/>
    </location>
</feature>
<evidence type="ECO:0000313" key="2">
    <source>
        <dbReference type="EMBL" id="KAF0930262.1"/>
    </source>
</evidence>
<comment type="caution">
    <text evidence="2">The sequence shown here is derived from an EMBL/GenBank/DDBJ whole genome shotgun (WGS) entry which is preliminary data.</text>
</comment>
<organism evidence="2 3">
    <name type="scientific">Oryza meyeriana var. granulata</name>
    <dbReference type="NCBI Taxonomy" id="110450"/>
    <lineage>
        <taxon>Eukaryota</taxon>
        <taxon>Viridiplantae</taxon>
        <taxon>Streptophyta</taxon>
        <taxon>Embryophyta</taxon>
        <taxon>Tracheophyta</taxon>
        <taxon>Spermatophyta</taxon>
        <taxon>Magnoliopsida</taxon>
        <taxon>Liliopsida</taxon>
        <taxon>Poales</taxon>
        <taxon>Poaceae</taxon>
        <taxon>BOP clade</taxon>
        <taxon>Oryzoideae</taxon>
        <taxon>Oryzeae</taxon>
        <taxon>Oryzinae</taxon>
        <taxon>Oryza</taxon>
        <taxon>Oryza meyeriana</taxon>
    </lineage>
</organism>
<evidence type="ECO:0000256" key="1">
    <source>
        <dbReference type="SAM" id="MobiDB-lite"/>
    </source>
</evidence>
<dbReference type="AlphaFoldDB" id="A0A6G1F0B6"/>
<evidence type="ECO:0000313" key="3">
    <source>
        <dbReference type="Proteomes" id="UP000479710"/>
    </source>
</evidence>
<protein>
    <submittedName>
        <fullName evidence="2">Uncharacterized protein</fullName>
    </submittedName>
</protein>
<keyword evidence="3" id="KW-1185">Reference proteome</keyword>
<dbReference type="EMBL" id="SPHZ02000002">
    <property type="protein sequence ID" value="KAF0930262.1"/>
    <property type="molecule type" value="Genomic_DNA"/>
</dbReference>
<sequence>MARTTYLRQQANVVTRANWSTREGEEAKALARWARKQKEREEGNGLETSGRWGEKKTDEPDLAQR</sequence>
<reference evidence="2 3" key="1">
    <citation type="submission" date="2019-11" db="EMBL/GenBank/DDBJ databases">
        <title>Whole genome sequence of Oryza granulata.</title>
        <authorList>
            <person name="Li W."/>
        </authorList>
    </citation>
    <scope>NUCLEOTIDE SEQUENCE [LARGE SCALE GENOMIC DNA]</scope>
    <source>
        <strain evidence="3">cv. Menghai</strain>
        <tissue evidence="2">Leaf</tissue>
    </source>
</reference>
<proteinExistence type="predicted"/>
<gene>
    <name evidence="2" type="ORF">E2562_031871</name>
</gene>
<name>A0A6G1F0B6_9ORYZ</name>
<accession>A0A6G1F0B6</accession>
<feature type="region of interest" description="Disordered" evidence="1">
    <location>
        <begin position="30"/>
        <end position="65"/>
    </location>
</feature>